<evidence type="ECO:0000256" key="11">
    <source>
        <dbReference type="RuleBase" id="RU362059"/>
    </source>
</evidence>
<proteinExistence type="inferred from homology"/>
<protein>
    <recommendedName>
        <fullName evidence="11">UDP-glucuronosyltransferase</fullName>
        <ecNumber evidence="11">2.4.1.17</ecNumber>
    </recommendedName>
</protein>
<gene>
    <name evidence="12" type="ORF">TCLT_LOCUS1798</name>
</gene>
<dbReference type="Gene3D" id="3.40.50.2000">
    <property type="entry name" value="Glycogen Phosphorylase B"/>
    <property type="match status" value="1"/>
</dbReference>
<dbReference type="GO" id="GO:0015020">
    <property type="term" value="F:glucuronosyltransferase activity"/>
    <property type="evidence" value="ECO:0007669"/>
    <property type="project" value="UniProtKB-EC"/>
</dbReference>
<comment type="similarity">
    <text evidence="2 10">Belongs to the UDP-glycosyltransferase family.</text>
</comment>
<evidence type="ECO:0000256" key="7">
    <source>
        <dbReference type="ARBA" id="ARBA00022989"/>
    </source>
</evidence>
<keyword evidence="5 11" id="KW-0812">Transmembrane</keyword>
<evidence type="ECO:0000313" key="14">
    <source>
        <dbReference type="WBParaSite" id="TCLT_0000179701-mRNA-1"/>
    </source>
</evidence>
<dbReference type="EMBL" id="UYYF01000271">
    <property type="protein sequence ID" value="VDM97424.1"/>
    <property type="molecule type" value="Genomic_DNA"/>
</dbReference>
<evidence type="ECO:0000256" key="2">
    <source>
        <dbReference type="ARBA" id="ARBA00009995"/>
    </source>
</evidence>
<keyword evidence="8 11" id="KW-0472">Membrane</keyword>
<dbReference type="OMA" id="YSHRISM"/>
<dbReference type="EC" id="2.4.1.17" evidence="11"/>
<dbReference type="PANTHER" id="PTHR48043">
    <property type="entry name" value="EG:EG0003.4 PROTEIN-RELATED"/>
    <property type="match status" value="1"/>
</dbReference>
<evidence type="ECO:0000256" key="1">
    <source>
        <dbReference type="ARBA" id="ARBA00004167"/>
    </source>
</evidence>
<keyword evidence="3 10" id="KW-0328">Glycosyltransferase</keyword>
<reference evidence="12 13" key="2">
    <citation type="submission" date="2018-11" db="EMBL/GenBank/DDBJ databases">
        <authorList>
            <consortium name="Pathogen Informatics"/>
        </authorList>
    </citation>
    <scope>NUCLEOTIDE SEQUENCE [LARGE SCALE GENOMIC DNA]</scope>
</reference>
<dbReference type="FunFam" id="3.40.50.2000:FF:000038">
    <property type="entry name" value="UDP-GlucuronosylTransferase"/>
    <property type="match status" value="1"/>
</dbReference>
<name>A0A0N5CNN2_THECL</name>
<feature type="chain" id="PRO_5043073293" description="UDP-glucuronosyltransferase" evidence="11">
    <location>
        <begin position="23"/>
        <end position="485"/>
    </location>
</feature>
<feature type="transmembrane region" description="Helical" evidence="11">
    <location>
        <begin position="445"/>
        <end position="466"/>
    </location>
</feature>
<keyword evidence="6 11" id="KW-0732">Signal</keyword>
<evidence type="ECO:0000256" key="9">
    <source>
        <dbReference type="ARBA" id="ARBA00047475"/>
    </source>
</evidence>
<keyword evidence="4 10" id="KW-0808">Transferase</keyword>
<evidence type="ECO:0000256" key="8">
    <source>
        <dbReference type="ARBA" id="ARBA00023136"/>
    </source>
</evidence>
<accession>A0A0N5CNN2</accession>
<dbReference type="GO" id="GO:0016020">
    <property type="term" value="C:membrane"/>
    <property type="evidence" value="ECO:0007669"/>
    <property type="project" value="UniProtKB-SubCell"/>
</dbReference>
<dbReference type="PANTHER" id="PTHR48043:SF23">
    <property type="entry name" value="UDP-GLUCURONOSYLTRANSFERASE"/>
    <property type="match status" value="1"/>
</dbReference>
<dbReference type="STRING" id="103827.A0A0N5CNN2"/>
<reference evidence="14" key="1">
    <citation type="submission" date="2017-02" db="UniProtKB">
        <authorList>
            <consortium name="WormBaseParasite"/>
        </authorList>
    </citation>
    <scope>IDENTIFICATION</scope>
</reference>
<comment type="subcellular location">
    <subcellularLocation>
        <location evidence="1 11">Membrane</location>
        <topology evidence="1 11">Single-pass membrane protein</topology>
    </subcellularLocation>
</comment>
<dbReference type="OrthoDB" id="5835829at2759"/>
<feature type="signal peptide" evidence="11">
    <location>
        <begin position="1"/>
        <end position="22"/>
    </location>
</feature>
<dbReference type="Proteomes" id="UP000276776">
    <property type="component" value="Unassembled WGS sequence"/>
</dbReference>
<evidence type="ECO:0000256" key="5">
    <source>
        <dbReference type="ARBA" id="ARBA00022692"/>
    </source>
</evidence>
<sequence length="485" mass="55601">MKTEYAKIYLFIFVLLQTQSECYKILVYNPKLSYSHVKFFGQIADLLVEAGHDVVTYMPDAATGLTFNGTKLARIIPGPPLIDNSTLLLEDIIKNAWDERFFDFFSIIKRIKQQMETHIQTCSGDLKSVISAQVSNNESMQQLREENFDFGITELISPCGYAVFHKIGLTNYATAFATDILAVLSSSLGVNSNPSYVPNSMQDAIQKSSFAFINSDQLLQDQHLSSPKLVYIGGIATTRPKSLNKQFQDILNKSNSVVLVSFGSLAKSSNMPQHIKNSFRETFRSFPEITFIWKYEEDDQFAHELPNVIKKQWIPQQELLEHPKLKVFISHCGQNSVEESVQGGVPLLCIPLFGDQMRNTGKVLRRKIGIFVDKHHITPEVMKNALLEILYDKRYLETSLNLREMIKNKPITPQESLLRHINFASKFGPIDNFDIALNKLSFFQYYLLDILIPLLAVFVFLLYFIFRMFRNILYKLLIIWKAKTD</sequence>
<dbReference type="Pfam" id="PF00201">
    <property type="entry name" value="UDPGT"/>
    <property type="match status" value="1"/>
</dbReference>
<evidence type="ECO:0000313" key="13">
    <source>
        <dbReference type="Proteomes" id="UP000276776"/>
    </source>
</evidence>
<dbReference type="PROSITE" id="PS00375">
    <property type="entry name" value="UDPGT"/>
    <property type="match status" value="1"/>
</dbReference>
<keyword evidence="7 11" id="KW-1133">Transmembrane helix</keyword>
<keyword evidence="13" id="KW-1185">Reference proteome</keyword>
<evidence type="ECO:0000256" key="3">
    <source>
        <dbReference type="ARBA" id="ARBA00022676"/>
    </source>
</evidence>
<dbReference type="SUPFAM" id="SSF53756">
    <property type="entry name" value="UDP-Glycosyltransferase/glycogen phosphorylase"/>
    <property type="match status" value="1"/>
</dbReference>
<evidence type="ECO:0000313" key="12">
    <source>
        <dbReference type="EMBL" id="VDM97424.1"/>
    </source>
</evidence>
<dbReference type="WBParaSite" id="TCLT_0000179701-mRNA-1">
    <property type="protein sequence ID" value="TCLT_0000179701-mRNA-1"/>
    <property type="gene ID" value="TCLT_0000179701"/>
</dbReference>
<dbReference type="InterPro" id="IPR050271">
    <property type="entry name" value="UDP-glycosyltransferase"/>
</dbReference>
<evidence type="ECO:0000256" key="4">
    <source>
        <dbReference type="ARBA" id="ARBA00022679"/>
    </source>
</evidence>
<organism evidence="14">
    <name type="scientific">Thelazia callipaeda</name>
    <name type="common">Oriental eyeworm</name>
    <name type="synonym">Parasitic nematode</name>
    <dbReference type="NCBI Taxonomy" id="103827"/>
    <lineage>
        <taxon>Eukaryota</taxon>
        <taxon>Metazoa</taxon>
        <taxon>Ecdysozoa</taxon>
        <taxon>Nematoda</taxon>
        <taxon>Chromadorea</taxon>
        <taxon>Rhabditida</taxon>
        <taxon>Spirurina</taxon>
        <taxon>Spiruromorpha</taxon>
        <taxon>Thelazioidea</taxon>
        <taxon>Thelaziidae</taxon>
        <taxon>Thelazia</taxon>
    </lineage>
</organism>
<dbReference type="AlphaFoldDB" id="A0A0N5CNN2"/>
<dbReference type="InterPro" id="IPR035595">
    <property type="entry name" value="UDP_glycos_trans_CS"/>
</dbReference>
<evidence type="ECO:0000256" key="6">
    <source>
        <dbReference type="ARBA" id="ARBA00022729"/>
    </source>
</evidence>
<dbReference type="CDD" id="cd03784">
    <property type="entry name" value="GT1_Gtf-like"/>
    <property type="match status" value="1"/>
</dbReference>
<comment type="catalytic activity">
    <reaction evidence="9 11">
        <text>glucuronate acceptor + UDP-alpha-D-glucuronate = acceptor beta-D-glucuronoside + UDP + H(+)</text>
        <dbReference type="Rhea" id="RHEA:21032"/>
        <dbReference type="ChEBI" id="CHEBI:15378"/>
        <dbReference type="ChEBI" id="CHEBI:58052"/>
        <dbReference type="ChEBI" id="CHEBI:58223"/>
        <dbReference type="ChEBI" id="CHEBI:132367"/>
        <dbReference type="ChEBI" id="CHEBI:132368"/>
        <dbReference type="EC" id="2.4.1.17"/>
    </reaction>
</comment>
<evidence type="ECO:0000256" key="10">
    <source>
        <dbReference type="RuleBase" id="RU003718"/>
    </source>
</evidence>
<dbReference type="InterPro" id="IPR002213">
    <property type="entry name" value="UDP_glucos_trans"/>
</dbReference>